<keyword evidence="1" id="KW-0472">Membrane</keyword>
<dbReference type="HOGENOM" id="CLU_3326007_0_0_5"/>
<keyword evidence="1" id="KW-0812">Transmembrane</keyword>
<name>K7YR42_9PROT</name>
<sequence length="38" mass="4480">MLTNKIRHFIINKLTWALSITHNGFIIRPIIFLIGLFI</sequence>
<evidence type="ECO:0000313" key="3">
    <source>
        <dbReference type="Proteomes" id="UP000010077"/>
    </source>
</evidence>
<reference evidence="2 3" key="1">
    <citation type="journal article" date="2012" name="Proc. Natl. Acad. Sci. U.S.A.">
        <title>Genome streamlining and chemical defense in a coral reef symbiosis.</title>
        <authorList>
            <person name="Kwan J.C."/>
            <person name="Donia M.S."/>
            <person name="Han A.W."/>
            <person name="Hirose E."/>
            <person name="Haygood M.G."/>
            <person name="Schmidt E.W."/>
        </authorList>
    </citation>
    <scope>NUCLEOTIDE SEQUENCE [LARGE SCALE GENOMIC DNA]</scope>
    <source>
        <strain evidence="2 3">L2</strain>
    </source>
</reference>
<dbReference type="STRING" id="1193729.A1OE_804"/>
<dbReference type="AlphaFoldDB" id="K7YR42"/>
<keyword evidence="3" id="KW-1185">Reference proteome</keyword>
<evidence type="ECO:0000256" key="1">
    <source>
        <dbReference type="SAM" id="Phobius"/>
    </source>
</evidence>
<organism evidence="2 3">
    <name type="scientific">Candidatus Endolissoclinum faulkneri L2</name>
    <dbReference type="NCBI Taxonomy" id="1193729"/>
    <lineage>
        <taxon>Bacteria</taxon>
        <taxon>Pseudomonadati</taxon>
        <taxon>Pseudomonadota</taxon>
        <taxon>Alphaproteobacteria</taxon>
        <taxon>Rhodospirillales</taxon>
        <taxon>Rhodospirillaceae</taxon>
        <taxon>Candidatus Endolissoclinum</taxon>
    </lineage>
</organism>
<proteinExistence type="predicted"/>
<accession>K7YR42</accession>
<protein>
    <submittedName>
        <fullName evidence="2">Uncharacterized protein</fullName>
    </submittedName>
</protein>
<evidence type="ECO:0000313" key="2">
    <source>
        <dbReference type="EMBL" id="AFX98989.1"/>
    </source>
</evidence>
<keyword evidence="1" id="KW-1133">Transmembrane helix</keyword>
<dbReference type="Proteomes" id="UP000010077">
    <property type="component" value="Chromosome"/>
</dbReference>
<dbReference type="KEGG" id="thal:A1OE_804"/>
<dbReference type="EMBL" id="CP003539">
    <property type="protein sequence ID" value="AFX98989.1"/>
    <property type="molecule type" value="Genomic_DNA"/>
</dbReference>
<gene>
    <name evidence="2" type="ORF">A1OE_804</name>
</gene>
<feature type="transmembrane region" description="Helical" evidence="1">
    <location>
        <begin position="14"/>
        <end position="37"/>
    </location>
</feature>